<organism evidence="1">
    <name type="scientific">Arion vulgaris</name>
    <dbReference type="NCBI Taxonomy" id="1028688"/>
    <lineage>
        <taxon>Eukaryota</taxon>
        <taxon>Metazoa</taxon>
        <taxon>Spiralia</taxon>
        <taxon>Lophotrochozoa</taxon>
        <taxon>Mollusca</taxon>
        <taxon>Gastropoda</taxon>
        <taxon>Heterobranchia</taxon>
        <taxon>Euthyneura</taxon>
        <taxon>Panpulmonata</taxon>
        <taxon>Eupulmonata</taxon>
        <taxon>Stylommatophora</taxon>
        <taxon>Helicina</taxon>
        <taxon>Arionoidea</taxon>
        <taxon>Arionidae</taxon>
        <taxon>Arion</taxon>
    </lineage>
</organism>
<name>A0A0B6YSU7_9EUPU</name>
<dbReference type="AlphaFoldDB" id="A0A0B6YSU7"/>
<reference evidence="1" key="1">
    <citation type="submission" date="2014-12" db="EMBL/GenBank/DDBJ databases">
        <title>Insight into the proteome of Arion vulgaris.</title>
        <authorList>
            <person name="Aradska J."/>
            <person name="Bulat T."/>
            <person name="Smidak R."/>
            <person name="Sarate P."/>
            <person name="Gangsoo J."/>
            <person name="Sialana F."/>
            <person name="Bilban M."/>
            <person name="Lubec G."/>
        </authorList>
    </citation>
    <scope>NUCLEOTIDE SEQUENCE</scope>
    <source>
        <tissue evidence="1">Skin</tissue>
    </source>
</reference>
<evidence type="ECO:0000313" key="1">
    <source>
        <dbReference type="EMBL" id="CEK58851.1"/>
    </source>
</evidence>
<sequence>MRRFTMLGRCGGFQYWADTEVYNVGQTQRFSMLGRHRGFQSVSVDDIGYTHYHFT</sequence>
<dbReference type="EMBL" id="HACG01011986">
    <property type="protein sequence ID" value="CEK58851.1"/>
    <property type="molecule type" value="Transcribed_RNA"/>
</dbReference>
<proteinExistence type="predicted"/>
<gene>
    <name evidence="1" type="primary">ORF34392</name>
</gene>
<accession>A0A0B6YSU7</accession>
<protein>
    <submittedName>
        <fullName evidence="1">Uncharacterized protein</fullName>
    </submittedName>
</protein>